<keyword evidence="3 8" id="KW-0238">DNA-binding</keyword>
<evidence type="ECO:0000313" key="8">
    <source>
        <dbReference type="EMBL" id="BBH03511.1"/>
    </source>
</evidence>
<dbReference type="AlphaFoldDB" id="A0A4Y1RGV2"/>
<organism evidence="8">
    <name type="scientific">Prunus dulcis</name>
    <name type="common">Almond</name>
    <name type="synonym">Amygdalus dulcis</name>
    <dbReference type="NCBI Taxonomy" id="3755"/>
    <lineage>
        <taxon>Eukaryota</taxon>
        <taxon>Viridiplantae</taxon>
        <taxon>Streptophyta</taxon>
        <taxon>Embryophyta</taxon>
        <taxon>Tracheophyta</taxon>
        <taxon>Spermatophyta</taxon>
        <taxon>Magnoliopsida</taxon>
        <taxon>eudicotyledons</taxon>
        <taxon>Gunneridae</taxon>
        <taxon>Pentapetalae</taxon>
        <taxon>rosids</taxon>
        <taxon>fabids</taxon>
        <taxon>Rosales</taxon>
        <taxon>Rosaceae</taxon>
        <taxon>Amygdaloideae</taxon>
        <taxon>Amygdaleae</taxon>
        <taxon>Prunus</taxon>
    </lineage>
</organism>
<dbReference type="SUPFAM" id="SSF118290">
    <property type="entry name" value="WRKY DNA-binding domain"/>
    <property type="match status" value="1"/>
</dbReference>
<evidence type="ECO:0000259" key="7">
    <source>
        <dbReference type="PROSITE" id="PS50811"/>
    </source>
</evidence>
<dbReference type="EMBL" id="AP019301">
    <property type="protein sequence ID" value="BBH03511.1"/>
    <property type="molecule type" value="Genomic_DNA"/>
</dbReference>
<dbReference type="GO" id="GO:0043565">
    <property type="term" value="F:sequence-specific DNA binding"/>
    <property type="evidence" value="ECO:0007669"/>
    <property type="project" value="InterPro"/>
</dbReference>
<feature type="compositionally biased region" description="Polar residues" evidence="6">
    <location>
        <begin position="36"/>
        <end position="60"/>
    </location>
</feature>
<evidence type="ECO:0000256" key="4">
    <source>
        <dbReference type="ARBA" id="ARBA00023163"/>
    </source>
</evidence>
<dbReference type="GO" id="GO:0003700">
    <property type="term" value="F:DNA-binding transcription factor activity"/>
    <property type="evidence" value="ECO:0007669"/>
    <property type="project" value="InterPro"/>
</dbReference>
<dbReference type="GO" id="GO:0005634">
    <property type="term" value="C:nucleus"/>
    <property type="evidence" value="ECO:0007669"/>
    <property type="project" value="UniProtKB-SubCell"/>
</dbReference>
<keyword evidence="4" id="KW-0804">Transcription</keyword>
<keyword evidence="2" id="KW-0805">Transcription regulation</keyword>
<evidence type="ECO:0000256" key="3">
    <source>
        <dbReference type="ARBA" id="ARBA00023125"/>
    </source>
</evidence>
<dbReference type="Pfam" id="PF03106">
    <property type="entry name" value="WRKY"/>
    <property type="match status" value="1"/>
</dbReference>
<accession>A0A4Y1RGV2</accession>
<proteinExistence type="predicted"/>
<feature type="compositionally biased region" description="Low complexity" evidence="6">
    <location>
        <begin position="14"/>
        <end position="23"/>
    </location>
</feature>
<feature type="domain" description="WRKY" evidence="7">
    <location>
        <begin position="77"/>
        <end position="106"/>
    </location>
</feature>
<evidence type="ECO:0000256" key="6">
    <source>
        <dbReference type="SAM" id="MobiDB-lite"/>
    </source>
</evidence>
<dbReference type="PANTHER" id="PTHR31221:SF193">
    <property type="entry name" value="WRKY TRANSCRIPTION FACTOR PROTEIN 1-RELATED"/>
    <property type="match status" value="1"/>
</dbReference>
<name>A0A4Y1RGV2_PRUDU</name>
<dbReference type="InterPro" id="IPR044810">
    <property type="entry name" value="WRKY_plant"/>
</dbReference>
<dbReference type="InterPro" id="IPR036576">
    <property type="entry name" value="WRKY_dom_sf"/>
</dbReference>
<comment type="subcellular location">
    <subcellularLocation>
        <location evidence="1">Nucleus</location>
    </subcellularLocation>
</comment>
<sequence>MRVTSETEFEPLHSFSPNSSASFSDKHLIMEEDDSSASSTVDDLEQNSLPKNVSDQTSSAYEGRIVEEPRVVVHTISEADILEDGYSWKKYGQKELMGYPNPRTHS</sequence>
<evidence type="ECO:0000256" key="2">
    <source>
        <dbReference type="ARBA" id="ARBA00023015"/>
    </source>
</evidence>
<keyword evidence="5" id="KW-0539">Nucleus</keyword>
<gene>
    <name evidence="8" type="ORF">Prudu_014410</name>
</gene>
<reference evidence="8" key="1">
    <citation type="journal article" date="2019" name="Science">
        <title>Mutation of a bHLH transcription factor allowed almond domestication.</title>
        <authorList>
            <person name="Sanchez-Perez R."/>
            <person name="Pavan S."/>
            <person name="Mazzeo R."/>
            <person name="Moldovan C."/>
            <person name="Aiese Cigliano R."/>
            <person name="Del Cueto J."/>
            <person name="Ricciardi F."/>
            <person name="Lotti C."/>
            <person name="Ricciardi L."/>
            <person name="Dicenta F."/>
            <person name="Lopez-Marques R.L."/>
            <person name="Lindberg Moller B."/>
        </authorList>
    </citation>
    <scope>NUCLEOTIDE SEQUENCE</scope>
</reference>
<dbReference type="PANTHER" id="PTHR31221">
    <property type="entry name" value="WRKY TRANSCRIPTION FACTOR PROTEIN 1-RELATED"/>
    <property type="match status" value="1"/>
</dbReference>
<feature type="region of interest" description="Disordered" evidence="6">
    <location>
        <begin position="1"/>
        <end position="62"/>
    </location>
</feature>
<dbReference type="InterPro" id="IPR003657">
    <property type="entry name" value="WRKY_dom"/>
</dbReference>
<protein>
    <submittedName>
        <fullName evidence="8">WRKY DNA-binding protein 33</fullName>
    </submittedName>
</protein>
<dbReference type="Gene3D" id="2.20.25.80">
    <property type="entry name" value="WRKY domain"/>
    <property type="match status" value="1"/>
</dbReference>
<dbReference type="PROSITE" id="PS50811">
    <property type="entry name" value="WRKY"/>
    <property type="match status" value="1"/>
</dbReference>
<evidence type="ECO:0000256" key="1">
    <source>
        <dbReference type="ARBA" id="ARBA00004123"/>
    </source>
</evidence>
<evidence type="ECO:0000256" key="5">
    <source>
        <dbReference type="ARBA" id="ARBA00023242"/>
    </source>
</evidence>